<protein>
    <submittedName>
        <fullName evidence="1">Uncharacterized protein</fullName>
    </submittedName>
</protein>
<name>A0A0G1ZH61_UNCK3</name>
<dbReference type="Proteomes" id="UP000034913">
    <property type="component" value="Unassembled WGS sequence"/>
</dbReference>
<dbReference type="AlphaFoldDB" id="A0A0G1ZH61"/>
<dbReference type="EMBL" id="LCRB01000001">
    <property type="protein sequence ID" value="KKW27267.1"/>
    <property type="molecule type" value="Genomic_DNA"/>
</dbReference>
<gene>
    <name evidence="1" type="ORF">VF00_C0001G0202</name>
</gene>
<proteinExistence type="predicted"/>
<reference evidence="1 2" key="1">
    <citation type="journal article" date="2015" name="Nature">
        <title>rRNA introns, odd ribosomes, and small enigmatic genomes across a large radiation of phyla.</title>
        <authorList>
            <person name="Brown C.T."/>
            <person name="Hug L.A."/>
            <person name="Thomas B.C."/>
            <person name="Sharon I."/>
            <person name="Castelle C.J."/>
            <person name="Singh A."/>
            <person name="Wilkins M.J."/>
            <person name="Williams K.H."/>
            <person name="Banfield J.F."/>
        </authorList>
    </citation>
    <scope>NUCLEOTIDE SEQUENCE [LARGE SCALE GENOMIC DNA]</scope>
</reference>
<comment type="caution">
    <text evidence="1">The sequence shown here is derived from an EMBL/GenBank/DDBJ whole genome shotgun (WGS) entry which is preliminary data.</text>
</comment>
<evidence type="ECO:0000313" key="1">
    <source>
        <dbReference type="EMBL" id="KKW27267.1"/>
    </source>
</evidence>
<organism evidence="1 2">
    <name type="scientific">candidate division Kazan bacterium GW2011_GWB1_52_7</name>
    <dbReference type="NCBI Taxonomy" id="1620414"/>
    <lineage>
        <taxon>Bacteria</taxon>
        <taxon>Bacteria division Kazan-3B-28</taxon>
    </lineage>
</organism>
<accession>A0A0G1ZH61</accession>
<evidence type="ECO:0000313" key="2">
    <source>
        <dbReference type="Proteomes" id="UP000034913"/>
    </source>
</evidence>
<sequence length="78" mass="8252">MYGQYSEMTRRGQDAFATPAPRCIGGYFRLGESSQSRGPVRSVYSLAKGLGALGGIDHLRPAALVLNSGRPRSKGPVG</sequence>